<evidence type="ECO:0000256" key="1">
    <source>
        <dbReference type="ARBA" id="ARBA00005466"/>
    </source>
</evidence>
<evidence type="ECO:0000256" key="4">
    <source>
        <dbReference type="ARBA" id="ARBA00023002"/>
    </source>
</evidence>
<dbReference type="PANTHER" id="PTHR42973">
    <property type="entry name" value="BINDING OXIDOREDUCTASE, PUTATIVE (AFU_ORTHOLOGUE AFUA_1G17690)-RELATED"/>
    <property type="match status" value="1"/>
</dbReference>
<keyword evidence="2" id="KW-0285">Flavoprotein</keyword>
<dbReference type="InterPro" id="IPR036318">
    <property type="entry name" value="FAD-bd_PCMH-like_sf"/>
</dbReference>
<reference evidence="6 7" key="1">
    <citation type="submission" date="2016-07" db="EMBL/GenBank/DDBJ databases">
        <title>Multiple horizontal gene transfer events from other fungi enriched the ability of initially mycotrophic Trichoderma (Ascomycota) to feed on dead plant biomass.</title>
        <authorList>
            <consortium name="DOE Joint Genome Institute"/>
            <person name="Aerts A."/>
            <person name="Atanasova L."/>
            <person name="Chenthamara K."/>
            <person name="Zhang J."/>
            <person name="Grujic M."/>
            <person name="Henrissat B."/>
            <person name="Kuo A."/>
            <person name="Salamov A."/>
            <person name="Lipzen A."/>
            <person name="Labutti K."/>
            <person name="Barry K."/>
            <person name="Miao Y."/>
            <person name="Rahimi M.J."/>
            <person name="Shen Q."/>
            <person name="Grigoriev I.V."/>
            <person name="Kubicek C.P."/>
            <person name="Druzhinina I.S."/>
        </authorList>
    </citation>
    <scope>NUCLEOTIDE SEQUENCE [LARGE SCALE GENOMIC DNA]</scope>
    <source>
        <strain evidence="6 7">CBS 433.97</strain>
    </source>
</reference>
<organism evidence="6 7">
    <name type="scientific">Trichoderma asperellum (strain ATCC 204424 / CBS 433.97 / NBRC 101777)</name>
    <dbReference type="NCBI Taxonomy" id="1042311"/>
    <lineage>
        <taxon>Eukaryota</taxon>
        <taxon>Fungi</taxon>
        <taxon>Dikarya</taxon>
        <taxon>Ascomycota</taxon>
        <taxon>Pezizomycotina</taxon>
        <taxon>Sordariomycetes</taxon>
        <taxon>Hypocreomycetidae</taxon>
        <taxon>Hypocreales</taxon>
        <taxon>Hypocreaceae</taxon>
        <taxon>Trichoderma</taxon>
    </lineage>
</organism>
<dbReference type="Gene3D" id="3.30.43.10">
    <property type="entry name" value="Uridine Diphospho-n-acetylenolpyruvylglucosamine Reductase, domain 2"/>
    <property type="match status" value="1"/>
</dbReference>
<dbReference type="SUPFAM" id="SSF56176">
    <property type="entry name" value="FAD-binding/transporter-associated domain-like"/>
    <property type="match status" value="1"/>
</dbReference>
<keyword evidence="3" id="KW-0274">FAD</keyword>
<dbReference type="AlphaFoldDB" id="A0A2T3ZMS6"/>
<dbReference type="PROSITE" id="PS51387">
    <property type="entry name" value="FAD_PCMH"/>
    <property type="match status" value="1"/>
</dbReference>
<comment type="similarity">
    <text evidence="1">Belongs to the oxygen-dependent FAD-linked oxidoreductase family.</text>
</comment>
<evidence type="ECO:0000313" key="7">
    <source>
        <dbReference type="Proteomes" id="UP000240493"/>
    </source>
</evidence>
<dbReference type="Gene3D" id="3.40.462.20">
    <property type="match status" value="1"/>
</dbReference>
<dbReference type="InterPro" id="IPR006094">
    <property type="entry name" value="Oxid_FAD_bind_N"/>
</dbReference>
<dbReference type="Proteomes" id="UP000240493">
    <property type="component" value="Unassembled WGS sequence"/>
</dbReference>
<name>A0A2T3ZMS6_TRIA4</name>
<protein>
    <recommendedName>
        <fullName evidence="5">FAD-binding PCMH-type domain-containing protein</fullName>
    </recommendedName>
</protein>
<keyword evidence="7" id="KW-1185">Reference proteome</keyword>
<dbReference type="InterPro" id="IPR016169">
    <property type="entry name" value="FAD-bd_PCMH_sub2"/>
</dbReference>
<evidence type="ECO:0000256" key="3">
    <source>
        <dbReference type="ARBA" id="ARBA00022827"/>
    </source>
</evidence>
<evidence type="ECO:0000313" key="6">
    <source>
        <dbReference type="EMBL" id="PTB46102.1"/>
    </source>
</evidence>
<dbReference type="InterPro" id="IPR016167">
    <property type="entry name" value="FAD-bd_PCMH_sub1"/>
</dbReference>
<keyword evidence="4" id="KW-0560">Oxidoreductase</keyword>
<dbReference type="Gene3D" id="3.30.465.10">
    <property type="match status" value="1"/>
</dbReference>
<dbReference type="InterPro" id="IPR016166">
    <property type="entry name" value="FAD-bd_PCMH"/>
</dbReference>
<dbReference type="PANTHER" id="PTHR42973:SF7">
    <property type="entry name" value="FAD-BINDING PCMH-TYPE DOMAIN-CONTAINING PROTEIN"/>
    <property type="match status" value="1"/>
</dbReference>
<proteinExistence type="inferred from homology"/>
<evidence type="ECO:0000256" key="2">
    <source>
        <dbReference type="ARBA" id="ARBA00022630"/>
    </source>
</evidence>
<dbReference type="GO" id="GO:0016491">
    <property type="term" value="F:oxidoreductase activity"/>
    <property type="evidence" value="ECO:0007669"/>
    <property type="project" value="UniProtKB-KW"/>
</dbReference>
<accession>A0A2T3ZMS6</accession>
<sequence length="489" mass="52643">MASIIAGVEFHTDPPPGASSAPKIEQDAPALLGLHREAPNLHIYTASSINYEALNRINDRSITTLPVATVRPTDETEVATAVRYISQNGLTLAIRSSGVDQGGRSRASGPKDVSLDVRSLDKMVLSADRQHVTVEGGVSSEALLKFLDNHDLATPTPLSRVVGYVGFACGGGYSSWNGTMGLAADNILGGRIALADGRIVDTEDADCDPDLLWTLRGGGAGVVGVVCSLRVRVHRRPSLLGGLVAFPQKEAPQITERLAKLYAWKKPNKLVADVGIVNRPESGGQFFFLFVWALDEDRSDLDEATDYLDRILGLGTVVINTVQQTTPYLFTMSIKTPVLFADLIFSRKTVSVPVWSEELGHILSEPLPNSTSIVVIHDRHGTGTRGSDSTFVTNGAFLNREPHVMLGIIAAAPPDDEEGLRNSDAWVNRVFNGINAAGLAMPQKYINFSTPHKGDGIHYYGADGLDRIRSIKSRLDPSNLFAKSTPDLA</sequence>
<evidence type="ECO:0000259" key="5">
    <source>
        <dbReference type="PROSITE" id="PS51387"/>
    </source>
</evidence>
<feature type="domain" description="FAD-binding PCMH-type" evidence="5">
    <location>
        <begin position="62"/>
        <end position="236"/>
    </location>
</feature>
<gene>
    <name evidence="6" type="ORF">M441DRAFT_63402</name>
</gene>
<dbReference type="InterPro" id="IPR050416">
    <property type="entry name" value="FAD-linked_Oxidoreductase"/>
</dbReference>
<dbReference type="Pfam" id="PF01565">
    <property type="entry name" value="FAD_binding_4"/>
    <property type="match status" value="1"/>
</dbReference>
<dbReference type="OrthoDB" id="407275at2759"/>
<dbReference type="GO" id="GO:0071949">
    <property type="term" value="F:FAD binding"/>
    <property type="evidence" value="ECO:0007669"/>
    <property type="project" value="InterPro"/>
</dbReference>
<dbReference type="EMBL" id="KZ679256">
    <property type="protein sequence ID" value="PTB46102.1"/>
    <property type="molecule type" value="Genomic_DNA"/>
</dbReference>